<evidence type="ECO:0000259" key="4">
    <source>
        <dbReference type="Pfam" id="PF02769"/>
    </source>
</evidence>
<dbReference type="GO" id="GO:0005524">
    <property type="term" value="F:ATP binding"/>
    <property type="evidence" value="ECO:0007669"/>
    <property type="project" value="UniProtKB-UniRule"/>
</dbReference>
<feature type="binding site" evidence="2">
    <location>
        <position position="41"/>
    </location>
    <ligand>
        <name>Mg(2+)</name>
        <dbReference type="ChEBI" id="CHEBI:18420"/>
        <label>3</label>
    </ligand>
</feature>
<feature type="binding site" evidence="2">
    <location>
        <position position="275"/>
    </location>
    <ligand>
        <name>substrate</name>
    </ligand>
</feature>
<dbReference type="InterPro" id="IPR036921">
    <property type="entry name" value="PurM-like_N_sf"/>
</dbReference>
<dbReference type="STRING" id="257708.RGI145_08770"/>
<feature type="binding site" evidence="2">
    <location>
        <position position="225"/>
    </location>
    <ligand>
        <name>ATP</name>
        <dbReference type="ChEBI" id="CHEBI:30616"/>
    </ligand>
</feature>
<comment type="miscellaneous">
    <text evidence="2">Reaction mechanism of ThiL seems to utilize a direct, inline transfer of the gamma-phosphate of ATP to TMP rather than a phosphorylated enzyme intermediate.</text>
</comment>
<dbReference type="GO" id="GO:0009228">
    <property type="term" value="P:thiamine biosynthetic process"/>
    <property type="evidence" value="ECO:0007669"/>
    <property type="project" value="UniProtKB-KW"/>
</dbReference>
<keyword evidence="2" id="KW-0479">Metal-binding</keyword>
<dbReference type="InterPro" id="IPR016188">
    <property type="entry name" value="PurM-like_N"/>
</dbReference>
<dbReference type="EMBL" id="CP015583">
    <property type="protein sequence ID" value="APT57175.1"/>
    <property type="molecule type" value="Genomic_DNA"/>
</dbReference>
<comment type="pathway">
    <text evidence="2">Cofactor biosynthesis; thiamine diphosphate biosynthesis; thiamine diphosphate from thiamine phosphate: step 1/1.</text>
</comment>
<dbReference type="EC" id="2.7.4.16" evidence="2"/>
<comment type="function">
    <text evidence="2">Catalyzes the ATP-dependent phosphorylation of thiamine-monophosphate (TMP) to form thiamine-pyrophosphate (TPP), the active form of vitamin B1.</text>
</comment>
<dbReference type="InterPro" id="IPR006283">
    <property type="entry name" value="ThiL-like"/>
</dbReference>
<dbReference type="InterPro" id="IPR010918">
    <property type="entry name" value="PurM-like_C_dom"/>
</dbReference>
<evidence type="ECO:0000259" key="3">
    <source>
        <dbReference type="Pfam" id="PF00586"/>
    </source>
</evidence>
<feature type="binding site" evidence="2">
    <location>
        <position position="86"/>
    </location>
    <ligand>
        <name>Mg(2+)</name>
        <dbReference type="ChEBI" id="CHEBI:18420"/>
        <label>3</label>
    </ligand>
</feature>
<dbReference type="PANTHER" id="PTHR30270:SF0">
    <property type="entry name" value="THIAMINE-MONOPHOSPHATE KINASE"/>
    <property type="match status" value="1"/>
</dbReference>
<feature type="binding site" evidence="2">
    <location>
        <position position="134"/>
    </location>
    <ligand>
        <name>Mg(2+)</name>
        <dbReference type="ChEBI" id="CHEBI:18420"/>
        <label>1</label>
    </ligand>
</feature>
<dbReference type="AlphaFoldDB" id="A0A1L7AED6"/>
<keyword evidence="2" id="KW-0067">ATP-binding</keyword>
<comment type="caution">
    <text evidence="2">Lacks conserved residue(s) required for the propagation of feature annotation.</text>
</comment>
<dbReference type="HAMAP" id="MF_02128">
    <property type="entry name" value="TMP_kinase"/>
    <property type="match status" value="1"/>
</dbReference>
<dbReference type="Pfam" id="PF02769">
    <property type="entry name" value="AIRS_C"/>
    <property type="match status" value="1"/>
</dbReference>
<feature type="binding site" evidence="2">
    <location>
        <position position="41"/>
    </location>
    <ligand>
        <name>Mg(2+)</name>
        <dbReference type="ChEBI" id="CHEBI:18420"/>
        <label>4</label>
    </ligand>
</feature>
<proteinExistence type="inferred from homology"/>
<dbReference type="UniPathway" id="UPA00060">
    <property type="reaction ID" value="UER00142"/>
</dbReference>
<sequence>MLPDPPEALPPAGAPSPGEFGLIARHFRPLAAPEALGLLDDAALLDPPAGRTLVLAADAMVEGVHFLPTDPPDTVSRRLLRTNLSDLAAMGAEPLGYLLTTAFPRGTAESVVAGFAAGLAEDQRIFGLQVLGGDTVSTPGPACHSLTILGTVPPGAALRRDGARAGDDVWVSGSIGDGALGLAVGQERLPPDPEGYLLRRYRLPDPRLALGVALRGVARAAMDVSDGLVQDLGHLCHAAGIGATIEMGRVPLSGPARSAVADDDSALLPLLAGGDDYELLFAADPADAPRVEEASRRSGIPVARIGRFRAGPASVTVLDRSGRAVSVPRGGWSHF</sequence>
<dbReference type="PANTHER" id="PTHR30270">
    <property type="entry name" value="THIAMINE-MONOPHOSPHATE KINASE"/>
    <property type="match status" value="1"/>
</dbReference>
<keyword evidence="2" id="KW-0460">Magnesium</keyword>
<dbReference type="GO" id="GO:0000287">
    <property type="term" value="F:magnesium ion binding"/>
    <property type="evidence" value="ECO:0007669"/>
    <property type="project" value="UniProtKB-UniRule"/>
</dbReference>
<dbReference type="Pfam" id="PF00586">
    <property type="entry name" value="AIRS"/>
    <property type="match status" value="1"/>
</dbReference>
<keyword evidence="2" id="KW-0808">Transferase</keyword>
<feature type="binding site" evidence="2">
    <location>
        <position position="65"/>
    </location>
    <ligand>
        <name>substrate</name>
    </ligand>
</feature>
<organism evidence="5 6">
    <name type="scientific">Roseomonas gilardii</name>
    <dbReference type="NCBI Taxonomy" id="257708"/>
    <lineage>
        <taxon>Bacteria</taxon>
        <taxon>Pseudomonadati</taxon>
        <taxon>Pseudomonadota</taxon>
        <taxon>Alphaproteobacteria</taxon>
        <taxon>Acetobacterales</taxon>
        <taxon>Roseomonadaceae</taxon>
        <taxon>Roseomonas</taxon>
    </lineage>
</organism>
<feature type="binding site" evidence="2">
    <location>
        <position position="160"/>
    </location>
    <ligand>
        <name>ATP</name>
        <dbReference type="ChEBI" id="CHEBI:30616"/>
    </ligand>
</feature>
<comment type="similarity">
    <text evidence="2">Belongs to the thiamine-monophosphate kinase family.</text>
</comment>
<dbReference type="Proteomes" id="UP000185494">
    <property type="component" value="Chromosome 1"/>
</dbReference>
<dbReference type="KEGG" id="rgi:RGI145_08770"/>
<evidence type="ECO:0000313" key="6">
    <source>
        <dbReference type="Proteomes" id="UP000185494"/>
    </source>
</evidence>
<keyword evidence="1 2" id="KW-0784">Thiamine biosynthesis</keyword>
<feature type="binding site" evidence="2">
    <location>
        <position position="332"/>
    </location>
    <ligand>
        <name>substrate</name>
    </ligand>
</feature>
<evidence type="ECO:0000256" key="1">
    <source>
        <dbReference type="ARBA" id="ARBA00022977"/>
    </source>
</evidence>
<feature type="domain" description="PurM-like C-terminal" evidence="4">
    <location>
        <begin position="164"/>
        <end position="314"/>
    </location>
</feature>
<dbReference type="GO" id="GO:0009229">
    <property type="term" value="P:thiamine diphosphate biosynthetic process"/>
    <property type="evidence" value="ECO:0007669"/>
    <property type="project" value="UniProtKB-UniRule"/>
</dbReference>
<dbReference type="Gene3D" id="3.90.650.10">
    <property type="entry name" value="PurM-like C-terminal domain"/>
    <property type="match status" value="1"/>
</dbReference>
<feature type="binding site" evidence="2">
    <location>
        <begin position="133"/>
        <end position="134"/>
    </location>
    <ligand>
        <name>ATP</name>
        <dbReference type="ChEBI" id="CHEBI:30616"/>
    </ligand>
</feature>
<dbReference type="NCBIfam" id="TIGR01379">
    <property type="entry name" value="thiL"/>
    <property type="match status" value="1"/>
</dbReference>
<name>A0A1L7AED6_9PROT</name>
<dbReference type="SUPFAM" id="SSF56042">
    <property type="entry name" value="PurM C-terminal domain-like"/>
    <property type="match status" value="1"/>
</dbReference>
<dbReference type="GO" id="GO:0009030">
    <property type="term" value="F:thiamine-phosphate kinase activity"/>
    <property type="evidence" value="ECO:0007669"/>
    <property type="project" value="UniProtKB-UniRule"/>
</dbReference>
<gene>
    <name evidence="2" type="primary">thiL</name>
    <name evidence="5" type="ORF">RGI145_08770</name>
</gene>
<dbReference type="PIRSF" id="PIRSF005303">
    <property type="entry name" value="Thiam_monoph_kin"/>
    <property type="match status" value="1"/>
</dbReference>
<evidence type="ECO:0000256" key="2">
    <source>
        <dbReference type="HAMAP-Rule" id="MF_02128"/>
    </source>
</evidence>
<dbReference type="eggNOG" id="COG0611">
    <property type="taxonomic scope" value="Bacteria"/>
</dbReference>
<dbReference type="SUPFAM" id="SSF55326">
    <property type="entry name" value="PurM N-terminal domain-like"/>
    <property type="match status" value="1"/>
</dbReference>
<protein>
    <recommendedName>
        <fullName evidence="2">Thiamine-monophosphate kinase</fullName>
        <shortName evidence="2">TMP kinase</shortName>
        <shortName evidence="2">Thiamine-phosphate kinase</shortName>
        <ecNumber evidence="2">2.7.4.16</ecNumber>
    </recommendedName>
</protein>
<dbReference type="CDD" id="cd02194">
    <property type="entry name" value="ThiL"/>
    <property type="match status" value="1"/>
</dbReference>
<dbReference type="InterPro" id="IPR036676">
    <property type="entry name" value="PurM-like_C_sf"/>
</dbReference>
<feature type="binding site" evidence="2">
    <location>
        <position position="223"/>
    </location>
    <ligand>
        <name>Mg(2+)</name>
        <dbReference type="ChEBI" id="CHEBI:18420"/>
        <label>3</label>
    </ligand>
</feature>
<feature type="binding site" evidence="2">
    <location>
        <position position="226"/>
    </location>
    <ligand>
        <name>Mg(2+)</name>
        <dbReference type="ChEBI" id="CHEBI:18420"/>
        <label>5</label>
    </ligand>
</feature>
<feature type="binding site" evidence="2">
    <location>
        <position position="86"/>
    </location>
    <ligand>
        <name>Mg(2+)</name>
        <dbReference type="ChEBI" id="CHEBI:18420"/>
        <label>2</label>
    </ligand>
</feature>
<evidence type="ECO:0000313" key="5">
    <source>
        <dbReference type="EMBL" id="APT57175.1"/>
    </source>
</evidence>
<dbReference type="Gene3D" id="3.30.1330.10">
    <property type="entry name" value="PurM-like, N-terminal domain"/>
    <property type="match status" value="1"/>
</dbReference>
<accession>A0A1L7AED6</accession>
<feature type="binding site" evidence="2">
    <location>
        <position position="58"/>
    </location>
    <ligand>
        <name>Mg(2+)</name>
        <dbReference type="ChEBI" id="CHEBI:18420"/>
        <label>1</label>
    </ligand>
</feature>
<feature type="binding site" evidence="2">
    <location>
        <position position="86"/>
    </location>
    <ligand>
        <name>Mg(2+)</name>
        <dbReference type="ChEBI" id="CHEBI:18420"/>
        <label>4</label>
    </ligand>
</feature>
<reference evidence="5 6" key="1">
    <citation type="submission" date="2016-05" db="EMBL/GenBank/DDBJ databases">
        <title>Complete Genome and Methylome Analysis of Psychrotrophic Bacterial Isolates from Antarctic Lake Untersee.</title>
        <authorList>
            <person name="Fomenkov A."/>
            <person name="Akimov V.N."/>
            <person name="Vasilyeva L.V."/>
            <person name="Andersen D."/>
            <person name="Vincze T."/>
            <person name="Roberts R.J."/>
        </authorList>
    </citation>
    <scope>NUCLEOTIDE SEQUENCE [LARGE SCALE GENOMIC DNA]</scope>
    <source>
        <strain evidence="5 6">U14-5</strain>
    </source>
</reference>
<feature type="domain" description="PurM-like N-terminal" evidence="3">
    <location>
        <begin position="40"/>
        <end position="152"/>
    </location>
</feature>
<keyword evidence="2" id="KW-0547">Nucleotide-binding</keyword>
<feature type="binding site" evidence="2">
    <location>
        <position position="58"/>
    </location>
    <ligand>
        <name>Mg(2+)</name>
        <dbReference type="ChEBI" id="CHEBI:18420"/>
        <label>2</label>
    </ligand>
</feature>
<comment type="catalytic activity">
    <reaction evidence="2">
        <text>thiamine phosphate + ATP = thiamine diphosphate + ADP</text>
        <dbReference type="Rhea" id="RHEA:15913"/>
        <dbReference type="ChEBI" id="CHEBI:30616"/>
        <dbReference type="ChEBI" id="CHEBI:37575"/>
        <dbReference type="ChEBI" id="CHEBI:58937"/>
        <dbReference type="ChEBI" id="CHEBI:456216"/>
        <dbReference type="EC" id="2.7.4.16"/>
    </reaction>
</comment>
<keyword evidence="2 5" id="KW-0418">Kinase</keyword>
<dbReference type="RefSeq" id="WP_075798068.1">
    <property type="nucleotide sequence ID" value="NZ_CP015583.1"/>
</dbReference>